<reference evidence="3" key="1">
    <citation type="submission" date="2016-05" db="EMBL/GenBank/DDBJ databases">
        <title>Comparative genomics of biotechnologically important yeasts.</title>
        <authorList>
            <consortium name="DOE Joint Genome Institute"/>
            <person name="Riley R."/>
            <person name="Haridas S."/>
            <person name="Wolfe K.H."/>
            <person name="Lopes M.R."/>
            <person name="Hittinger C.T."/>
            <person name="Goker M."/>
            <person name="Salamov A."/>
            <person name="Wisecaver J."/>
            <person name="Long T.M."/>
            <person name="Aerts A.L."/>
            <person name="Barry K."/>
            <person name="Choi C."/>
            <person name="Clum A."/>
            <person name="Coughlan A.Y."/>
            <person name="Deshpande S."/>
            <person name="Douglass A.P."/>
            <person name="Hanson S.J."/>
            <person name="Klenk H.-P."/>
            <person name="Labutti K."/>
            <person name="Lapidus A."/>
            <person name="Lindquist E."/>
            <person name="Lipzen A."/>
            <person name="Meier-Kolthoff J.P."/>
            <person name="Ohm R.A."/>
            <person name="Otillar R.P."/>
            <person name="Pangilinan J."/>
            <person name="Peng Y."/>
            <person name="Rokas A."/>
            <person name="Rosa C.A."/>
            <person name="Scheuner C."/>
            <person name="Sibirny A.A."/>
            <person name="Slot J.C."/>
            <person name="Stielow J.B."/>
            <person name="Sun H."/>
            <person name="Kurtzman C.P."/>
            <person name="Blackwell M."/>
            <person name="Grigoriev I.V."/>
            <person name="Jeffries T.W."/>
        </authorList>
    </citation>
    <scope>NUCLEOTIDE SEQUENCE [LARGE SCALE GENOMIC DNA]</scope>
    <source>
        <strain evidence="3">NRRL Y-17324</strain>
    </source>
</reference>
<dbReference type="Pfam" id="PF10521">
    <property type="entry name" value="Tti2"/>
    <property type="match status" value="1"/>
</dbReference>
<evidence type="ECO:0000313" key="2">
    <source>
        <dbReference type="EMBL" id="ODV80736.1"/>
    </source>
</evidence>
<dbReference type="AlphaFoldDB" id="A0A1E4SMH9"/>
<organism evidence="2 3">
    <name type="scientific">Suhomyces tanzawaensis NRRL Y-17324</name>
    <dbReference type="NCBI Taxonomy" id="984487"/>
    <lineage>
        <taxon>Eukaryota</taxon>
        <taxon>Fungi</taxon>
        <taxon>Dikarya</taxon>
        <taxon>Ascomycota</taxon>
        <taxon>Saccharomycotina</taxon>
        <taxon>Pichiomycetes</taxon>
        <taxon>Debaryomycetaceae</taxon>
        <taxon>Suhomyces</taxon>
    </lineage>
</organism>
<feature type="non-terminal residue" evidence="2">
    <location>
        <position position="1"/>
    </location>
</feature>
<dbReference type="EMBL" id="KV453910">
    <property type="protein sequence ID" value="ODV80736.1"/>
    <property type="molecule type" value="Genomic_DNA"/>
</dbReference>
<evidence type="ECO:0000313" key="3">
    <source>
        <dbReference type="Proteomes" id="UP000094285"/>
    </source>
</evidence>
<dbReference type="OrthoDB" id="6417021at2759"/>
<comment type="similarity">
    <text evidence="1">Belongs to the TTI2 family.</text>
</comment>
<proteinExistence type="inferred from homology"/>
<dbReference type="Proteomes" id="UP000094285">
    <property type="component" value="Unassembled WGS sequence"/>
</dbReference>
<dbReference type="InterPro" id="IPR018870">
    <property type="entry name" value="Tti2"/>
</dbReference>
<dbReference type="GeneID" id="30982861"/>
<accession>A0A1E4SMH9</accession>
<dbReference type="GO" id="GO:0110078">
    <property type="term" value="C:TTT Hsp90 cochaperone complex"/>
    <property type="evidence" value="ECO:0007669"/>
    <property type="project" value="InterPro"/>
</dbReference>
<keyword evidence="3" id="KW-1185">Reference proteome</keyword>
<name>A0A1E4SMH9_9ASCO</name>
<dbReference type="RefSeq" id="XP_020065858.1">
    <property type="nucleotide sequence ID" value="XM_020208724.1"/>
</dbReference>
<evidence type="ECO:0000256" key="1">
    <source>
        <dbReference type="ARBA" id="ARBA00034736"/>
    </source>
</evidence>
<protein>
    <submittedName>
        <fullName evidence="2">Uncharacterized protein</fullName>
    </submittedName>
</protein>
<sequence>LQVPTSNDWNGTSPEPARSNYYILRAFWAMLNREIPDQETFLDMIELCSYHINPNVPWSSPINSQLMVRVVQDKSTLQGILTHFEDYVVRITPNLLKFPAIKSGNTSISKSSTVNRLHGGLKPRLGYGGAKKEILEEDIRRNWKNSTKVKCLSMVWFMVCVFDEQLLERYWNIVTSFVLNLGDDHEPLIKYQSMKLESYFLDKVADSKHILVKSGLLEVFIESNKKALTHTPPITPPNTSMLVLREAYSCLDCLLAIKGVSSPVILDYTELVSIYILPSISNLLSRSEKESFLPVIIILLTELQHLINNRLTFKVMLSVSRINFTLNQTITNPFILDHEHGLLAVRKCLQCQEAILDQIAKTEEQGKALLLAYKYDFIGSWAVLVKRLR</sequence>
<gene>
    <name evidence="2" type="ORF">CANTADRAFT_37525</name>
</gene>
<feature type="non-terminal residue" evidence="2">
    <location>
        <position position="389"/>
    </location>
</feature>